<dbReference type="EMBL" id="FMJC01000002">
    <property type="protein sequence ID" value="SCM73206.1"/>
    <property type="molecule type" value="Genomic_DNA"/>
</dbReference>
<sequence length="20" mass="2512">MLTWKLMLVPFGSFRKTYRH</sequence>
<dbReference type="AlphaFoldDB" id="A0A212L6N5"/>
<protein>
    <submittedName>
        <fullName evidence="1">Uncharacterized protein</fullName>
    </submittedName>
</protein>
<proteinExistence type="predicted"/>
<gene>
    <name evidence="1" type="ORF">KL86DES1_21132</name>
</gene>
<name>A0A212L6N5_9BACT</name>
<evidence type="ECO:0000313" key="1">
    <source>
        <dbReference type="EMBL" id="SCM73206.1"/>
    </source>
</evidence>
<accession>A0A212L6N5</accession>
<organism evidence="1">
    <name type="scientific">uncultured Desulfovibrio sp</name>
    <dbReference type="NCBI Taxonomy" id="167968"/>
    <lineage>
        <taxon>Bacteria</taxon>
        <taxon>Pseudomonadati</taxon>
        <taxon>Thermodesulfobacteriota</taxon>
        <taxon>Desulfovibrionia</taxon>
        <taxon>Desulfovibrionales</taxon>
        <taxon>Desulfovibrionaceae</taxon>
        <taxon>Desulfovibrio</taxon>
        <taxon>environmental samples</taxon>
    </lineage>
</organism>
<reference evidence="1" key="1">
    <citation type="submission" date="2016-08" db="EMBL/GenBank/DDBJ databases">
        <authorList>
            <person name="Seilhamer J.J."/>
        </authorList>
    </citation>
    <scope>NUCLEOTIDE SEQUENCE</scope>
    <source>
        <strain evidence="1">86-1</strain>
    </source>
</reference>